<dbReference type="KEGG" id="fbl:Fbal_0419"/>
<dbReference type="Pfam" id="PF00462">
    <property type="entry name" value="Glutaredoxin"/>
    <property type="match status" value="1"/>
</dbReference>
<sequence length="118" mass="12573">MGKKGAAALALVMLVALMGFSVYQLGAGNRLALSFNEAHDSEVVMYSAAWCPACAATRDYLTARGQSFVELDMEKNPAAAQEFAQFGGHGIPLVLAKGEVIRGHRPSELNRILAPLQP</sequence>
<dbReference type="InterPro" id="IPR017937">
    <property type="entry name" value="Thioredoxin_CS"/>
</dbReference>
<keyword evidence="1" id="KW-0676">Redox-active center</keyword>
<dbReference type="SUPFAM" id="SSF52833">
    <property type="entry name" value="Thioredoxin-like"/>
    <property type="match status" value="1"/>
</dbReference>
<dbReference type="CDD" id="cd02976">
    <property type="entry name" value="NrdH"/>
    <property type="match status" value="1"/>
</dbReference>
<dbReference type="InterPro" id="IPR036249">
    <property type="entry name" value="Thioredoxin-like_sf"/>
</dbReference>
<dbReference type="Gene3D" id="3.40.30.10">
    <property type="entry name" value="Glutaredoxin"/>
    <property type="match status" value="1"/>
</dbReference>
<dbReference type="OrthoDB" id="8991911at2"/>
<name>E1SNY4_FERBD</name>
<dbReference type="EMBL" id="CP002209">
    <property type="protein sequence ID" value="ADN74633.1"/>
    <property type="molecule type" value="Genomic_DNA"/>
</dbReference>
<dbReference type="PROSITE" id="PS51354">
    <property type="entry name" value="GLUTAREDOXIN_2"/>
    <property type="match status" value="1"/>
</dbReference>
<dbReference type="GeneID" id="67180668"/>
<dbReference type="HOGENOM" id="CLU_164657_0_0_6"/>
<feature type="domain" description="Glutaredoxin" evidence="2">
    <location>
        <begin position="43"/>
        <end position="101"/>
    </location>
</feature>
<keyword evidence="4" id="KW-1185">Reference proteome</keyword>
<reference evidence="3 4" key="1">
    <citation type="journal article" date="2010" name="Stand. Genomic Sci.">
        <title>Complete genome sequence of Ferrimonas balearica type strain (PAT).</title>
        <authorList>
            <person name="Nolan M."/>
            <person name="Sikorski J."/>
            <person name="Davenport K."/>
            <person name="Lucas S."/>
            <person name="Glavina Del Rio T."/>
            <person name="Tice H."/>
            <person name="Cheng J."/>
            <person name="Goodwin L."/>
            <person name="Pitluck S."/>
            <person name="Liolios K."/>
            <person name="Ivanova N."/>
            <person name="Mavromatis K."/>
            <person name="Ovchinnikova G."/>
            <person name="Pati A."/>
            <person name="Chen A."/>
            <person name="Palaniappan K."/>
            <person name="Land M."/>
            <person name="Hauser L."/>
            <person name="Chang Y."/>
            <person name="Jeffries C."/>
            <person name="Tapia R."/>
            <person name="Brettin T."/>
            <person name="Detter J."/>
            <person name="Han C."/>
            <person name="Yasawong M."/>
            <person name="Rohde M."/>
            <person name="Tindall B."/>
            <person name="Goker M."/>
            <person name="Woyke T."/>
            <person name="Bristow J."/>
            <person name="Eisen J."/>
            <person name="Markowitz V."/>
            <person name="Hugenholtz P."/>
            <person name="Kyrpides N."/>
            <person name="Klenk H."/>
            <person name="Lapidus A."/>
        </authorList>
    </citation>
    <scope>NUCLEOTIDE SEQUENCE [LARGE SCALE GENOMIC DNA]</scope>
    <source>
        <strain evidence="4">DSM 9799 / CCM 4581 / KCTC 23876 / PAT</strain>
    </source>
</reference>
<evidence type="ECO:0000313" key="4">
    <source>
        <dbReference type="Proteomes" id="UP000006683"/>
    </source>
</evidence>
<protein>
    <submittedName>
        <fullName evidence="3">Glutaredoxin</fullName>
    </submittedName>
</protein>
<organism evidence="3 4">
    <name type="scientific">Ferrimonas balearica (strain DSM 9799 / CCM 4581 / KCTC 23876 / PAT)</name>
    <dbReference type="NCBI Taxonomy" id="550540"/>
    <lineage>
        <taxon>Bacteria</taxon>
        <taxon>Pseudomonadati</taxon>
        <taxon>Pseudomonadota</taxon>
        <taxon>Gammaproteobacteria</taxon>
        <taxon>Alteromonadales</taxon>
        <taxon>Ferrimonadaceae</taxon>
        <taxon>Ferrimonas</taxon>
    </lineage>
</organism>
<dbReference type="InterPro" id="IPR002109">
    <property type="entry name" value="Glutaredoxin"/>
</dbReference>
<dbReference type="eggNOG" id="COG0695">
    <property type="taxonomic scope" value="Bacteria"/>
</dbReference>
<dbReference type="GO" id="GO:0045454">
    <property type="term" value="P:cell redox homeostasis"/>
    <property type="evidence" value="ECO:0007669"/>
    <property type="project" value="TreeGrafter"/>
</dbReference>
<dbReference type="PANTHER" id="PTHR34386">
    <property type="entry name" value="GLUTAREDOXIN"/>
    <property type="match status" value="1"/>
</dbReference>
<proteinExistence type="predicted"/>
<accession>E1SNY4</accession>
<evidence type="ECO:0000313" key="3">
    <source>
        <dbReference type="EMBL" id="ADN74633.1"/>
    </source>
</evidence>
<dbReference type="Proteomes" id="UP000006683">
    <property type="component" value="Chromosome"/>
</dbReference>
<dbReference type="GO" id="GO:0009055">
    <property type="term" value="F:electron transfer activity"/>
    <property type="evidence" value="ECO:0007669"/>
    <property type="project" value="TreeGrafter"/>
</dbReference>
<dbReference type="RefSeq" id="WP_013343939.1">
    <property type="nucleotide sequence ID" value="NC_014541.1"/>
</dbReference>
<evidence type="ECO:0000256" key="1">
    <source>
        <dbReference type="ARBA" id="ARBA00023284"/>
    </source>
</evidence>
<dbReference type="PANTHER" id="PTHR34386:SF1">
    <property type="entry name" value="GLUTAREDOXIN-LIKE PROTEIN NRDH"/>
    <property type="match status" value="1"/>
</dbReference>
<evidence type="ECO:0000259" key="2">
    <source>
        <dbReference type="Pfam" id="PF00462"/>
    </source>
</evidence>
<gene>
    <name evidence="3" type="ordered locus">Fbal_0419</name>
</gene>
<dbReference type="PROSITE" id="PS00194">
    <property type="entry name" value="THIOREDOXIN_1"/>
    <property type="match status" value="1"/>
</dbReference>
<dbReference type="InterPro" id="IPR051548">
    <property type="entry name" value="Grx-like_ET"/>
</dbReference>
<dbReference type="STRING" id="550540.Fbal_0419"/>
<dbReference type="AlphaFoldDB" id="E1SNY4"/>